<keyword evidence="3 12" id="KW-0813">Transport</keyword>
<feature type="binding site" description="axial binding residue" evidence="14">
    <location>
        <position position="35"/>
    </location>
    <ligand>
        <name>heme</name>
        <dbReference type="ChEBI" id="CHEBI:30413"/>
        <label>1</label>
    </ligand>
    <ligandPart>
        <name>Fe</name>
        <dbReference type="ChEBI" id="CHEBI:18248"/>
    </ligandPart>
</feature>
<dbReference type="InterPro" id="IPR038266">
    <property type="entry name" value="NapC/NirT_cytc_sf"/>
</dbReference>
<dbReference type="GO" id="GO:0046872">
    <property type="term" value="F:metal ion binding"/>
    <property type="evidence" value="ECO:0007669"/>
    <property type="project" value="UniProtKB-KW"/>
</dbReference>
<evidence type="ECO:0000256" key="11">
    <source>
        <dbReference type="ARBA" id="ARBA00023136"/>
    </source>
</evidence>
<feature type="binding site" description="axial binding residue" evidence="14">
    <location>
        <position position="154"/>
    </location>
    <ligand>
        <name>heme</name>
        <dbReference type="ChEBI" id="CHEBI:30413"/>
        <label>4</label>
    </ligand>
    <ligandPart>
        <name>Fe</name>
        <dbReference type="ChEBI" id="CHEBI:18248"/>
    </ligandPart>
</feature>
<keyword evidence="8 12" id="KW-0249">Electron transport</keyword>
<organism evidence="16 17">
    <name type="scientific">Magnetospirillum moscoviense</name>
    <dbReference type="NCBI Taxonomy" id="1437059"/>
    <lineage>
        <taxon>Bacteria</taxon>
        <taxon>Pseudomonadati</taxon>
        <taxon>Pseudomonadota</taxon>
        <taxon>Alphaproteobacteria</taxon>
        <taxon>Rhodospirillales</taxon>
        <taxon>Rhodospirillaceae</taxon>
        <taxon>Magnetospirillum</taxon>
    </lineage>
</organism>
<dbReference type="InterPro" id="IPR024717">
    <property type="entry name" value="NapC/NirT/NrfH"/>
</dbReference>
<dbReference type="InterPro" id="IPR005126">
    <property type="entry name" value="NapC/NirT_cyt_c_N"/>
</dbReference>
<comment type="PTM">
    <text evidence="12">Binds 4 heme groups per subunit.</text>
</comment>
<name>A0A178MX35_9PROT</name>
<evidence type="ECO:0000256" key="7">
    <source>
        <dbReference type="ARBA" id="ARBA00022723"/>
    </source>
</evidence>
<evidence type="ECO:0000256" key="9">
    <source>
        <dbReference type="ARBA" id="ARBA00022989"/>
    </source>
</evidence>
<feature type="binding site" evidence="13">
    <location>
        <position position="80"/>
    </location>
    <ligand>
        <name>a menaquinol</name>
        <dbReference type="ChEBI" id="CHEBI:18151"/>
    </ligand>
</feature>
<proteinExistence type="inferred from homology"/>
<evidence type="ECO:0000256" key="12">
    <source>
        <dbReference type="PIRNR" id="PIRNR000013"/>
    </source>
</evidence>
<feature type="binding site" description="covalent" evidence="13">
    <location>
        <position position="58"/>
    </location>
    <ligand>
        <name>heme</name>
        <dbReference type="ChEBI" id="CHEBI:30413"/>
        <label>2</label>
    </ligand>
</feature>
<evidence type="ECO:0000313" key="16">
    <source>
        <dbReference type="EMBL" id="OAN55748.1"/>
    </source>
</evidence>
<keyword evidence="7 12" id="KW-0479">Metal-binding</keyword>
<keyword evidence="4" id="KW-1003">Cell membrane</keyword>
<evidence type="ECO:0000256" key="14">
    <source>
        <dbReference type="PIRSR" id="PIRSR000013-2"/>
    </source>
</evidence>
<dbReference type="EMBL" id="LWQU01000095">
    <property type="protein sequence ID" value="OAN55748.1"/>
    <property type="molecule type" value="Genomic_DNA"/>
</dbReference>
<feature type="binding site" description="covalent" evidence="13">
    <location>
        <position position="61"/>
    </location>
    <ligand>
        <name>heme</name>
        <dbReference type="ChEBI" id="CHEBI:30413"/>
        <label>2</label>
    </ligand>
</feature>
<dbReference type="PANTHER" id="PTHR30333">
    <property type="entry name" value="CYTOCHROME C-TYPE PROTEIN"/>
    <property type="match status" value="1"/>
</dbReference>
<sequence length="168" mass="18810">MVWIGVALGLFGMAGFVTAIEWTNRTEFCTSCHGMVQNYNEYKESVHYLNRSGAHAQCADCHVPKALGPKLVRKMFAVNDIIAELKGTLDTPEKMEAMRPILAERVWKYMAESDSRECRNCHSYDSMSTTKQTTTARRKHPEAALEGKTCIACHKGVAHKLPSSKDDL</sequence>
<evidence type="ECO:0000256" key="2">
    <source>
        <dbReference type="ARBA" id="ARBA00007395"/>
    </source>
</evidence>
<keyword evidence="5 12" id="KW-0349">Heme</keyword>
<comment type="cofactor">
    <cofactor evidence="13">
        <name>heme</name>
        <dbReference type="ChEBI" id="CHEBI:30413"/>
    </cofactor>
    <text evidence="13">Binds 4 heme groups per subunit.</text>
</comment>
<evidence type="ECO:0000256" key="1">
    <source>
        <dbReference type="ARBA" id="ARBA00004162"/>
    </source>
</evidence>
<feature type="binding site" description="covalent" evidence="13">
    <location>
        <position position="150"/>
    </location>
    <ligand>
        <name>heme</name>
        <dbReference type="ChEBI" id="CHEBI:30413"/>
        <label>4</label>
    </ligand>
</feature>
<feature type="binding site" description="covalent" evidence="13">
    <location>
        <position position="153"/>
    </location>
    <ligand>
        <name>heme</name>
        <dbReference type="ChEBI" id="CHEBI:30413"/>
        <label>4</label>
    </ligand>
</feature>
<dbReference type="Gene3D" id="1.10.3820.10">
    <property type="entry name" value="Di-heme elbow motif domain"/>
    <property type="match status" value="1"/>
</dbReference>
<evidence type="ECO:0000256" key="4">
    <source>
        <dbReference type="ARBA" id="ARBA00022475"/>
    </source>
</evidence>
<reference evidence="16 17" key="1">
    <citation type="submission" date="2016-04" db="EMBL/GenBank/DDBJ databases">
        <title>Draft genome sequence of freshwater magnetotactic bacteria Magnetospirillum marisnigri SP-1 and Magnetospirillum moscoviense BB-1.</title>
        <authorList>
            <person name="Koziaeva V."/>
            <person name="Dziuba M.V."/>
            <person name="Ivanov T.M."/>
            <person name="Kuznetsov B."/>
            <person name="Grouzdev D.S."/>
        </authorList>
    </citation>
    <scope>NUCLEOTIDE SEQUENCE [LARGE SCALE GENOMIC DNA]</scope>
    <source>
        <strain evidence="16 17">BB-1</strain>
    </source>
</reference>
<keyword evidence="6" id="KW-0812">Transmembrane</keyword>
<dbReference type="GO" id="GO:0020037">
    <property type="term" value="F:heme binding"/>
    <property type="evidence" value="ECO:0007669"/>
    <property type="project" value="InterPro"/>
</dbReference>
<dbReference type="Pfam" id="PF03264">
    <property type="entry name" value="Cytochrom_NNT"/>
    <property type="match status" value="1"/>
</dbReference>
<comment type="caution">
    <text evidence="16">The sequence shown here is derived from an EMBL/GenBank/DDBJ whole genome shotgun (WGS) entry which is preliminary data.</text>
</comment>
<dbReference type="SUPFAM" id="SSF48695">
    <property type="entry name" value="Multiheme cytochromes"/>
    <property type="match status" value="1"/>
</dbReference>
<evidence type="ECO:0000256" key="10">
    <source>
        <dbReference type="ARBA" id="ARBA00023004"/>
    </source>
</evidence>
<keyword evidence="11" id="KW-0472">Membrane</keyword>
<dbReference type="GO" id="GO:0019333">
    <property type="term" value="P:denitrification pathway"/>
    <property type="evidence" value="ECO:0007669"/>
    <property type="project" value="InterPro"/>
</dbReference>
<dbReference type="GO" id="GO:0005886">
    <property type="term" value="C:plasma membrane"/>
    <property type="evidence" value="ECO:0007669"/>
    <property type="project" value="UniProtKB-SubCell"/>
</dbReference>
<dbReference type="InterPro" id="IPR051174">
    <property type="entry name" value="Cytochrome_c-type_ET"/>
</dbReference>
<evidence type="ECO:0000256" key="6">
    <source>
        <dbReference type="ARBA" id="ARBA00022692"/>
    </source>
</evidence>
<dbReference type="GO" id="GO:0009055">
    <property type="term" value="F:electron transfer activity"/>
    <property type="evidence" value="ECO:0007669"/>
    <property type="project" value="TreeGrafter"/>
</dbReference>
<keyword evidence="17" id="KW-1185">Reference proteome</keyword>
<dbReference type="AlphaFoldDB" id="A0A178MX35"/>
<comment type="subcellular location">
    <subcellularLocation>
        <location evidence="1">Cell membrane</location>
        <topology evidence="1">Single-pass membrane protein</topology>
    </subcellularLocation>
</comment>
<dbReference type="Proteomes" id="UP000078543">
    <property type="component" value="Unassembled WGS sequence"/>
</dbReference>
<feature type="binding site" description="axial binding residue" evidence="14">
    <location>
        <position position="159"/>
    </location>
    <ligand>
        <name>heme</name>
        <dbReference type="ChEBI" id="CHEBI:30413"/>
        <label>2</label>
    </ligand>
    <ligandPart>
        <name>Fe</name>
        <dbReference type="ChEBI" id="CHEBI:18248"/>
    </ligandPart>
</feature>
<feature type="binding site" description="covalent" evidence="13">
    <location>
        <position position="29"/>
    </location>
    <ligand>
        <name>heme</name>
        <dbReference type="ChEBI" id="CHEBI:30413"/>
        <label>1</label>
    </ligand>
</feature>
<feature type="binding site" description="axial binding residue" evidence="14">
    <location>
        <position position="122"/>
    </location>
    <ligand>
        <name>heme</name>
        <dbReference type="ChEBI" id="CHEBI:30413"/>
        <label>3</label>
    </ligand>
    <ligandPart>
        <name>Fe</name>
        <dbReference type="ChEBI" id="CHEBI:18248"/>
    </ligandPart>
</feature>
<evidence type="ECO:0000256" key="8">
    <source>
        <dbReference type="ARBA" id="ARBA00022982"/>
    </source>
</evidence>
<feature type="domain" description="NapC/NirT cytochrome c N-terminal" evidence="15">
    <location>
        <begin position="2"/>
        <end position="163"/>
    </location>
</feature>
<evidence type="ECO:0000259" key="15">
    <source>
        <dbReference type="Pfam" id="PF03264"/>
    </source>
</evidence>
<accession>A0A178MX35</accession>
<evidence type="ECO:0000256" key="3">
    <source>
        <dbReference type="ARBA" id="ARBA00022448"/>
    </source>
</evidence>
<feature type="binding site" description="covalent" evidence="13">
    <location>
        <position position="32"/>
    </location>
    <ligand>
        <name>heme</name>
        <dbReference type="ChEBI" id="CHEBI:30413"/>
        <label>1</label>
    </ligand>
</feature>
<feature type="binding site" description="axial binding residue" evidence="14">
    <location>
        <position position="62"/>
    </location>
    <ligand>
        <name>heme</name>
        <dbReference type="ChEBI" id="CHEBI:30413"/>
        <label>2</label>
    </ligand>
    <ligandPart>
        <name>Fe</name>
        <dbReference type="ChEBI" id="CHEBI:18248"/>
    </ligandPart>
</feature>
<dbReference type="InterPro" id="IPR036280">
    <property type="entry name" value="Multihaem_cyt_sf"/>
</dbReference>
<gene>
    <name evidence="16" type="ORF">A6A05_08115</name>
</gene>
<evidence type="ECO:0000256" key="5">
    <source>
        <dbReference type="ARBA" id="ARBA00022617"/>
    </source>
</evidence>
<feature type="binding site" description="covalent" evidence="13">
    <location>
        <position position="121"/>
    </location>
    <ligand>
        <name>heme</name>
        <dbReference type="ChEBI" id="CHEBI:30413"/>
        <label>3</label>
    </ligand>
</feature>
<feature type="binding site" description="axial binding residue" evidence="14">
    <location>
        <position position="80"/>
    </location>
    <ligand>
        <name>heme</name>
        <dbReference type="ChEBI" id="CHEBI:30413"/>
        <label>1</label>
    </ligand>
    <ligandPart>
        <name>Fe</name>
        <dbReference type="ChEBI" id="CHEBI:18248"/>
    </ligandPart>
</feature>
<evidence type="ECO:0000256" key="13">
    <source>
        <dbReference type="PIRSR" id="PIRSR000013-1"/>
    </source>
</evidence>
<dbReference type="PIRSF" id="PIRSF000013">
    <property type="entry name" value="4_hem_cytochrm_NapC"/>
    <property type="match status" value="1"/>
</dbReference>
<dbReference type="GO" id="GO:0009061">
    <property type="term" value="P:anaerobic respiration"/>
    <property type="evidence" value="ECO:0007669"/>
    <property type="project" value="TreeGrafter"/>
</dbReference>
<feature type="binding site" description="covalent" evidence="13">
    <location>
        <position position="118"/>
    </location>
    <ligand>
        <name>heme</name>
        <dbReference type="ChEBI" id="CHEBI:30413"/>
        <label>3</label>
    </ligand>
</feature>
<protein>
    <recommendedName>
        <fullName evidence="12">Cytochrome c-type protein</fullName>
    </recommendedName>
</protein>
<comment type="similarity">
    <text evidence="2">Belongs to the NapC/NirT/NrfH family.</text>
</comment>
<keyword evidence="10 12" id="KW-0408">Iron</keyword>
<dbReference type="STRING" id="1437059.A6A05_08115"/>
<evidence type="ECO:0000313" key="17">
    <source>
        <dbReference type="Proteomes" id="UP000078543"/>
    </source>
</evidence>
<keyword evidence="9" id="KW-1133">Transmembrane helix</keyword>
<dbReference type="PANTHER" id="PTHR30333:SF3">
    <property type="entry name" value="CYTOCHROME C-TYPE PROTEIN TORY"/>
    <property type="match status" value="1"/>
</dbReference>